<name>A0A3S9SZM3_9FIRM</name>
<dbReference type="PANTHER" id="PTHR30290:SF9">
    <property type="entry name" value="OLIGOPEPTIDE-BINDING PROTEIN APPA"/>
    <property type="match status" value="1"/>
</dbReference>
<dbReference type="GO" id="GO:0042597">
    <property type="term" value="C:periplasmic space"/>
    <property type="evidence" value="ECO:0007669"/>
    <property type="project" value="UniProtKB-ARBA"/>
</dbReference>
<evidence type="ECO:0000256" key="2">
    <source>
        <dbReference type="ARBA" id="ARBA00005695"/>
    </source>
</evidence>
<protein>
    <submittedName>
        <fullName evidence="6">Peptide ABC transporter substrate-binding protein</fullName>
    </submittedName>
</protein>
<dbReference type="CDD" id="cd00995">
    <property type="entry name" value="PBP2_NikA_DppA_OppA_like"/>
    <property type="match status" value="1"/>
</dbReference>
<dbReference type="PANTHER" id="PTHR30290">
    <property type="entry name" value="PERIPLASMIC BINDING COMPONENT OF ABC TRANSPORTER"/>
    <property type="match status" value="1"/>
</dbReference>
<dbReference type="Gene3D" id="3.10.105.10">
    <property type="entry name" value="Dipeptide-binding Protein, Domain 3"/>
    <property type="match status" value="1"/>
</dbReference>
<dbReference type="Gene3D" id="3.40.190.10">
    <property type="entry name" value="Periplasmic binding protein-like II"/>
    <property type="match status" value="1"/>
</dbReference>
<dbReference type="GO" id="GO:1904680">
    <property type="term" value="F:peptide transmembrane transporter activity"/>
    <property type="evidence" value="ECO:0007669"/>
    <property type="project" value="TreeGrafter"/>
</dbReference>
<sequence length="542" mass="60988">MKKWMSLLVFVLIIGLVLSGCVGRKKEPEKGAPGQVQKQDKYGGTFKGRLAADPPTLDPAYITDTTSSQVANNIFDGLVQYDENLNVVGAIAKDWDISDDGLVWKFYLRKGVKFHNGREVKAEDVEYSFTRLLDPKTKSPRAWLFDNVKGAKAFQNGEADRVEGFKVIDDYTFQITLEEPFTPFLSVLAMTNASIVPKEEVEKYGEDFTSHPVGTGAFKFVEWMHDDHVTLEAFEDYFEGRPYLDKIVFRIIPEDSSAFAEYEQGNIYDLTTIPDGQIERVLNSDEFKDELIKKPQLGVYYIGLNTTKPPLNNKKVRQAINHAINKELIAEVLRHGTVIPAKGILPPGMPGYNKDLKALEYNVEKAKKLLAEAGYPNGIPGEIELAYNTSKGHQMIAEAVQSDLKKIGINVKLVNMDWGAYITKVDNGDTQMFRLGWIGDYPDPDNFLYVLLHSSNAGPGGNGSFYSNPEFDRLTEKARGMKPGPERIKLYQQAEQIAVNDAPWVPIYYYTNLILRKPFVHGYMVTPLGVMPLKTVWLSENK</sequence>
<dbReference type="PROSITE" id="PS51257">
    <property type="entry name" value="PROKAR_LIPOPROTEIN"/>
    <property type="match status" value="1"/>
</dbReference>
<dbReference type="PIRSF" id="PIRSF002741">
    <property type="entry name" value="MppA"/>
    <property type="match status" value="1"/>
</dbReference>
<dbReference type="GO" id="GO:0043190">
    <property type="term" value="C:ATP-binding cassette (ABC) transporter complex"/>
    <property type="evidence" value="ECO:0007669"/>
    <property type="project" value="InterPro"/>
</dbReference>
<accession>A0A3S9SZM3</accession>
<dbReference type="InterPro" id="IPR000914">
    <property type="entry name" value="SBP_5_dom"/>
</dbReference>
<dbReference type="KEGG" id="aft:BBF96_10165"/>
<dbReference type="AlphaFoldDB" id="A0A3S9SZM3"/>
<dbReference type="InterPro" id="IPR023765">
    <property type="entry name" value="SBP_5_CS"/>
</dbReference>
<keyword evidence="7" id="KW-1185">Reference proteome</keyword>
<evidence type="ECO:0000256" key="4">
    <source>
        <dbReference type="ARBA" id="ARBA00022729"/>
    </source>
</evidence>
<dbReference type="Gene3D" id="3.90.76.10">
    <property type="entry name" value="Dipeptide-binding Protein, Domain 1"/>
    <property type="match status" value="1"/>
</dbReference>
<dbReference type="Proteomes" id="UP000267250">
    <property type="component" value="Chromosome"/>
</dbReference>
<dbReference type="InterPro" id="IPR030678">
    <property type="entry name" value="Peptide/Ni-bd"/>
</dbReference>
<comment type="similarity">
    <text evidence="2">Belongs to the bacterial solute-binding protein 5 family.</text>
</comment>
<evidence type="ECO:0000256" key="3">
    <source>
        <dbReference type="ARBA" id="ARBA00022448"/>
    </source>
</evidence>
<gene>
    <name evidence="6" type="ORF">BBF96_10165</name>
</gene>
<evidence type="ECO:0000313" key="7">
    <source>
        <dbReference type="Proteomes" id="UP000267250"/>
    </source>
</evidence>
<comment type="subcellular location">
    <subcellularLocation>
        <location evidence="1">Cell membrane</location>
        <topology evidence="1">Lipid-anchor</topology>
    </subcellularLocation>
</comment>
<dbReference type="SUPFAM" id="SSF53850">
    <property type="entry name" value="Periplasmic binding protein-like II"/>
    <property type="match status" value="1"/>
</dbReference>
<feature type="domain" description="Solute-binding protein family 5" evidence="5">
    <location>
        <begin position="87"/>
        <end position="458"/>
    </location>
</feature>
<dbReference type="Pfam" id="PF00496">
    <property type="entry name" value="SBP_bac_5"/>
    <property type="match status" value="1"/>
</dbReference>
<dbReference type="PROSITE" id="PS01040">
    <property type="entry name" value="SBP_BACTERIAL_5"/>
    <property type="match status" value="1"/>
</dbReference>
<keyword evidence="4" id="KW-0732">Signal</keyword>
<reference evidence="6 7" key="1">
    <citation type="submission" date="2016-07" db="EMBL/GenBank/DDBJ databases">
        <title>Genome and transcriptome analysis of iron-reducing fermentative bacteria Anoxybacter fermentans.</title>
        <authorList>
            <person name="Zeng X."/>
            <person name="Shao Z."/>
        </authorList>
    </citation>
    <scope>NUCLEOTIDE SEQUENCE [LARGE SCALE GENOMIC DNA]</scope>
    <source>
        <strain evidence="6 7">DY22613</strain>
    </source>
</reference>
<dbReference type="OrthoDB" id="239741at2"/>
<dbReference type="GO" id="GO:0015833">
    <property type="term" value="P:peptide transport"/>
    <property type="evidence" value="ECO:0007669"/>
    <property type="project" value="TreeGrafter"/>
</dbReference>
<evidence type="ECO:0000259" key="5">
    <source>
        <dbReference type="Pfam" id="PF00496"/>
    </source>
</evidence>
<dbReference type="InterPro" id="IPR039424">
    <property type="entry name" value="SBP_5"/>
</dbReference>
<organism evidence="6 7">
    <name type="scientific">Anoxybacter fermentans</name>
    <dbReference type="NCBI Taxonomy" id="1323375"/>
    <lineage>
        <taxon>Bacteria</taxon>
        <taxon>Bacillati</taxon>
        <taxon>Bacillota</taxon>
        <taxon>Clostridia</taxon>
        <taxon>Halanaerobiales</taxon>
        <taxon>Anoxybacter</taxon>
    </lineage>
</organism>
<evidence type="ECO:0000256" key="1">
    <source>
        <dbReference type="ARBA" id="ARBA00004193"/>
    </source>
</evidence>
<dbReference type="EMBL" id="CP016379">
    <property type="protein sequence ID" value="AZR73715.1"/>
    <property type="molecule type" value="Genomic_DNA"/>
</dbReference>
<dbReference type="RefSeq" id="WP_127017062.1">
    <property type="nucleotide sequence ID" value="NZ_CP016379.1"/>
</dbReference>
<evidence type="ECO:0000313" key="6">
    <source>
        <dbReference type="EMBL" id="AZR73715.1"/>
    </source>
</evidence>
<proteinExistence type="inferred from homology"/>
<keyword evidence="3" id="KW-0813">Transport</keyword>